<evidence type="ECO:0000256" key="3">
    <source>
        <dbReference type="ARBA" id="ARBA00023136"/>
    </source>
</evidence>
<dbReference type="PROSITE" id="PS51831">
    <property type="entry name" value="HD"/>
    <property type="match status" value="1"/>
</dbReference>
<evidence type="ECO:0000259" key="5">
    <source>
        <dbReference type="PROSITE" id="PS50885"/>
    </source>
</evidence>
<dbReference type="AlphaFoldDB" id="A0A5J5G2U1"/>
<dbReference type="PANTHER" id="PTHR43155:SF2">
    <property type="entry name" value="CYCLIC DI-GMP PHOSPHODIESTERASE PA4108"/>
    <property type="match status" value="1"/>
</dbReference>
<dbReference type="Pfam" id="PF13487">
    <property type="entry name" value="HD_5"/>
    <property type="match status" value="1"/>
</dbReference>
<accession>A0A5J5G2U1</accession>
<evidence type="ECO:0000259" key="6">
    <source>
        <dbReference type="PROSITE" id="PS51831"/>
    </source>
</evidence>
<dbReference type="Gene3D" id="6.10.340.10">
    <property type="match status" value="1"/>
</dbReference>
<sequence>MKVYRAFLRQSVYNYLLGSVMAVIATGSLLMLSTLEVSTREYMRLLLVLAVSFCIMAGAELFAFYRHIRPVYRSFAGASELEDLRAAYDRTHRLPGLSVRRIMGPHLLGLSLPAVGMAHWMIHVKLLDMPYYYPFLALAGAVLIACMHALIEFFQTGATIVPLLRHLRNEALRLYGEDFSLEEHNLISIRPKFLISCTLIGTFPLFLFSLMTHVRIRDLGGGALLSYWGWAAVVLIMGTVFSLTAAWLLTRSVQQPIGQLYESMKKVKEGRLEQTQDYYSDEFSRLVAGFNVMVRGLQIREEQNQQLLDSLFTSLAVALDARDPYTAGHSIRVAEYSVIIGQLAGLKGEELDNLRKSALLHDIGKIGVRDAVLFKEGWLTEEEFDQIKSHPVLGENILRQIEPQEKMLPYLGGVRSHHERYDGKGYPDGLAGGDIPLFGRIIAVADAYDAMTSDRPYRKGMEHGKALKILSEGRGTQWDPVFAGLLLGYFEQNRSRGIPEAESGYAGDYPISG</sequence>
<feature type="transmembrane region" description="Helical" evidence="4">
    <location>
        <begin position="45"/>
        <end position="65"/>
    </location>
</feature>
<keyword evidence="4" id="KW-1133">Transmembrane helix</keyword>
<comment type="caution">
    <text evidence="8">The sequence shown here is derived from an EMBL/GenBank/DDBJ whole genome shotgun (WGS) entry which is preliminary data.</text>
</comment>
<keyword evidence="9" id="KW-1185">Reference proteome</keyword>
<dbReference type="PROSITE" id="PS51832">
    <property type="entry name" value="HD_GYP"/>
    <property type="match status" value="1"/>
</dbReference>
<evidence type="ECO:0000313" key="9">
    <source>
        <dbReference type="Proteomes" id="UP000367750"/>
    </source>
</evidence>
<feature type="domain" description="HD-GYP" evidence="7">
    <location>
        <begin position="304"/>
        <end position="502"/>
    </location>
</feature>
<dbReference type="Proteomes" id="UP000367750">
    <property type="component" value="Unassembled WGS sequence"/>
</dbReference>
<dbReference type="InterPro" id="IPR003660">
    <property type="entry name" value="HAMP_dom"/>
</dbReference>
<evidence type="ECO:0000256" key="1">
    <source>
        <dbReference type="ARBA" id="ARBA00004236"/>
    </source>
</evidence>
<protein>
    <submittedName>
        <fullName evidence="8">HD domain-containing protein</fullName>
    </submittedName>
</protein>
<dbReference type="SMART" id="SM00471">
    <property type="entry name" value="HDc"/>
    <property type="match status" value="1"/>
</dbReference>
<dbReference type="EMBL" id="VYKK01000020">
    <property type="protein sequence ID" value="KAA9001021.1"/>
    <property type="molecule type" value="Genomic_DNA"/>
</dbReference>
<feature type="transmembrane region" description="Helical" evidence="4">
    <location>
        <begin position="12"/>
        <end position="33"/>
    </location>
</feature>
<evidence type="ECO:0000259" key="7">
    <source>
        <dbReference type="PROSITE" id="PS51832"/>
    </source>
</evidence>
<reference evidence="8 9" key="1">
    <citation type="submission" date="2019-09" db="EMBL/GenBank/DDBJ databases">
        <title>Bacillus ochoae sp. nov., Paenibacillus whitsoniae sp. nov., Paenibacillus spiritus sp. nov. Isolated from the Mars Exploration Rover during spacecraft assembly.</title>
        <authorList>
            <person name="Seuylemezian A."/>
            <person name="Vaishampayan P."/>
        </authorList>
    </citation>
    <scope>NUCLEOTIDE SEQUENCE [LARGE SCALE GENOMIC DNA]</scope>
    <source>
        <strain evidence="8 9">MER_111</strain>
    </source>
</reference>
<feature type="domain" description="HAMP" evidence="5">
    <location>
        <begin position="251"/>
        <end position="302"/>
    </location>
</feature>
<dbReference type="InterPro" id="IPR003607">
    <property type="entry name" value="HD/PDEase_dom"/>
</dbReference>
<feature type="domain" description="HD" evidence="6">
    <location>
        <begin position="326"/>
        <end position="451"/>
    </location>
</feature>
<proteinExistence type="predicted"/>
<keyword evidence="2" id="KW-1003">Cell membrane</keyword>
<feature type="transmembrane region" description="Helical" evidence="4">
    <location>
        <begin position="228"/>
        <end position="249"/>
    </location>
</feature>
<comment type="subcellular location">
    <subcellularLocation>
        <location evidence="1">Cell membrane</location>
    </subcellularLocation>
</comment>
<dbReference type="SUPFAM" id="SSF109604">
    <property type="entry name" value="HD-domain/PDEase-like"/>
    <property type="match status" value="1"/>
</dbReference>
<dbReference type="GO" id="GO:0005886">
    <property type="term" value="C:plasma membrane"/>
    <property type="evidence" value="ECO:0007669"/>
    <property type="project" value="UniProtKB-SubCell"/>
</dbReference>
<dbReference type="PANTHER" id="PTHR43155">
    <property type="entry name" value="CYCLIC DI-GMP PHOSPHODIESTERASE PA4108-RELATED"/>
    <property type="match status" value="1"/>
</dbReference>
<dbReference type="CDD" id="cd00077">
    <property type="entry name" value="HDc"/>
    <property type="match status" value="1"/>
</dbReference>
<evidence type="ECO:0000256" key="2">
    <source>
        <dbReference type="ARBA" id="ARBA00022475"/>
    </source>
</evidence>
<keyword evidence="4" id="KW-0812">Transmembrane</keyword>
<dbReference type="RefSeq" id="WP_150458937.1">
    <property type="nucleotide sequence ID" value="NZ_VYKK01000020.1"/>
</dbReference>
<dbReference type="GO" id="GO:0007165">
    <property type="term" value="P:signal transduction"/>
    <property type="evidence" value="ECO:0007669"/>
    <property type="project" value="InterPro"/>
</dbReference>
<gene>
    <name evidence="8" type="ORF">F4V43_14365</name>
</gene>
<evidence type="ECO:0000313" key="8">
    <source>
        <dbReference type="EMBL" id="KAA9001021.1"/>
    </source>
</evidence>
<keyword evidence="3 4" id="KW-0472">Membrane</keyword>
<dbReference type="PROSITE" id="PS50885">
    <property type="entry name" value="HAMP"/>
    <property type="match status" value="1"/>
</dbReference>
<feature type="transmembrane region" description="Helical" evidence="4">
    <location>
        <begin position="102"/>
        <end position="122"/>
    </location>
</feature>
<evidence type="ECO:0000256" key="4">
    <source>
        <dbReference type="SAM" id="Phobius"/>
    </source>
</evidence>
<name>A0A5J5G2U1_9BACL</name>
<organism evidence="8 9">
    <name type="scientific">Paenibacillus spiritus</name>
    <dbReference type="NCBI Taxonomy" id="2496557"/>
    <lineage>
        <taxon>Bacteria</taxon>
        <taxon>Bacillati</taxon>
        <taxon>Bacillota</taxon>
        <taxon>Bacilli</taxon>
        <taxon>Bacillales</taxon>
        <taxon>Paenibacillaceae</taxon>
        <taxon>Paenibacillus</taxon>
    </lineage>
</organism>
<dbReference type="SUPFAM" id="SSF158472">
    <property type="entry name" value="HAMP domain-like"/>
    <property type="match status" value="1"/>
</dbReference>
<dbReference type="InterPro" id="IPR037522">
    <property type="entry name" value="HD_GYP_dom"/>
</dbReference>
<dbReference type="InterPro" id="IPR006674">
    <property type="entry name" value="HD_domain"/>
</dbReference>
<dbReference type="CDD" id="cd06225">
    <property type="entry name" value="HAMP"/>
    <property type="match status" value="1"/>
</dbReference>
<feature type="transmembrane region" description="Helical" evidence="4">
    <location>
        <begin position="134"/>
        <end position="164"/>
    </location>
</feature>
<dbReference type="SMART" id="SM00304">
    <property type="entry name" value="HAMP"/>
    <property type="match status" value="1"/>
</dbReference>
<feature type="transmembrane region" description="Helical" evidence="4">
    <location>
        <begin position="193"/>
        <end position="216"/>
    </location>
</feature>
<dbReference type="OrthoDB" id="9759601at2"/>
<dbReference type="Pfam" id="PF00672">
    <property type="entry name" value="HAMP"/>
    <property type="match status" value="1"/>
</dbReference>
<dbReference type="Gene3D" id="1.10.3210.10">
    <property type="entry name" value="Hypothetical protein af1432"/>
    <property type="match status" value="1"/>
</dbReference>